<accession>A0A284VK01</accession>
<feature type="transmembrane region" description="Helical" evidence="2">
    <location>
        <begin position="70"/>
        <end position="92"/>
    </location>
</feature>
<dbReference type="AlphaFoldDB" id="A0A284VK01"/>
<keyword evidence="2" id="KW-1133">Transmembrane helix</keyword>
<dbReference type="GO" id="GO:0006813">
    <property type="term" value="P:potassium ion transport"/>
    <property type="evidence" value="ECO:0007669"/>
    <property type="project" value="InterPro"/>
</dbReference>
<dbReference type="SUPFAM" id="SSF81324">
    <property type="entry name" value="Voltage-gated potassium channels"/>
    <property type="match status" value="1"/>
</dbReference>
<dbReference type="InterPro" id="IPR050721">
    <property type="entry name" value="Trk_Ktr_HKT_K-transport"/>
</dbReference>
<dbReference type="PANTHER" id="PTHR43833:SF13">
    <property type="entry name" value="POTASSIUM CHANNEL PROTEIN 2-RELATED"/>
    <property type="match status" value="1"/>
</dbReference>
<dbReference type="InterPro" id="IPR036291">
    <property type="entry name" value="NAD(P)-bd_dom_sf"/>
</dbReference>
<dbReference type="Gene3D" id="3.40.50.720">
    <property type="entry name" value="NAD(P)-binding Rossmann-like Domain"/>
    <property type="match status" value="1"/>
</dbReference>
<keyword evidence="4" id="KW-0813">Transport</keyword>
<dbReference type="RefSeq" id="WP_096203889.1">
    <property type="nucleotide sequence ID" value="NZ_FZMP01000026.1"/>
</dbReference>
<proteinExistence type="predicted"/>
<dbReference type="InterPro" id="IPR003148">
    <property type="entry name" value="RCK_N"/>
</dbReference>
<dbReference type="Pfam" id="PF02254">
    <property type="entry name" value="TrkA_N"/>
    <property type="match status" value="1"/>
</dbReference>
<keyword evidence="5" id="KW-1185">Reference proteome</keyword>
<dbReference type="Gene3D" id="1.10.287.70">
    <property type="match status" value="1"/>
</dbReference>
<dbReference type="InterPro" id="IPR013099">
    <property type="entry name" value="K_chnl_dom"/>
</dbReference>
<keyword evidence="2" id="KW-0812">Transmembrane</keyword>
<evidence type="ECO:0000259" key="3">
    <source>
        <dbReference type="PROSITE" id="PS51201"/>
    </source>
</evidence>
<dbReference type="GO" id="GO:0034220">
    <property type="term" value="P:monoatomic ion transmembrane transport"/>
    <property type="evidence" value="ECO:0007669"/>
    <property type="project" value="UniProtKB-KW"/>
</dbReference>
<keyword evidence="4" id="KW-0406">Ion transport</keyword>
<protein>
    <submittedName>
        <fullName evidence="4">Potassium channel protein</fullName>
    </submittedName>
</protein>
<dbReference type="PROSITE" id="PS51201">
    <property type="entry name" value="RCK_N"/>
    <property type="match status" value="1"/>
</dbReference>
<dbReference type="SUPFAM" id="SSF51735">
    <property type="entry name" value="NAD(P)-binding Rossmann-fold domains"/>
    <property type="match status" value="1"/>
</dbReference>
<sequence>MFKFRISKPIFVYISLSTLLVLIYSLVFQYLMSVYESREYGFITAIYWVIGSMTTVGYGDIYFNSTIGHLFSIIVVISGIIMIFGYVFLFVVSPGLEGMLRKEMPPKPKVPVDLNDHIIIGGYNQLVETLIIELERAKISFMVIDENEENINHLISRKIPCVHGDAADENVLLNSNILSARMLIANQSDKKNASIILTARKLSNIKIISLVEEMKNAGYLKHAGSDQVISTKTLLDHTLYEELSIQ</sequence>
<evidence type="ECO:0000313" key="5">
    <source>
        <dbReference type="Proteomes" id="UP000218615"/>
    </source>
</evidence>
<reference evidence="5" key="1">
    <citation type="submission" date="2017-06" db="EMBL/GenBank/DDBJ databases">
        <authorList>
            <person name="Cremers G."/>
        </authorList>
    </citation>
    <scope>NUCLEOTIDE SEQUENCE [LARGE SCALE GENOMIC DNA]</scope>
</reference>
<keyword evidence="4" id="KW-0407">Ion channel</keyword>
<gene>
    <name evidence="4" type="ORF">MNV_1210010</name>
</gene>
<evidence type="ECO:0000256" key="1">
    <source>
        <dbReference type="ARBA" id="ARBA00004651"/>
    </source>
</evidence>
<feature type="transmembrane region" description="Helical" evidence="2">
    <location>
        <begin position="40"/>
        <end position="58"/>
    </location>
</feature>
<dbReference type="PANTHER" id="PTHR43833">
    <property type="entry name" value="POTASSIUM CHANNEL PROTEIN 2-RELATED-RELATED"/>
    <property type="match status" value="1"/>
</dbReference>
<organism evidence="4 5">
    <name type="scientific">Candidatus Methanoperedens nitratireducens</name>
    <dbReference type="NCBI Taxonomy" id="1392998"/>
    <lineage>
        <taxon>Archaea</taxon>
        <taxon>Methanobacteriati</taxon>
        <taxon>Methanobacteriota</taxon>
        <taxon>Stenosarchaea group</taxon>
        <taxon>Methanomicrobia</taxon>
        <taxon>Methanosarcinales</taxon>
        <taxon>ANME-2 cluster</taxon>
        <taxon>Candidatus Methanoperedentaceae</taxon>
        <taxon>Candidatus Methanoperedens</taxon>
    </lineage>
</organism>
<comment type="subcellular location">
    <subcellularLocation>
        <location evidence="1">Cell membrane</location>
        <topology evidence="1">Multi-pass membrane protein</topology>
    </subcellularLocation>
</comment>
<evidence type="ECO:0000256" key="2">
    <source>
        <dbReference type="SAM" id="Phobius"/>
    </source>
</evidence>
<dbReference type="EMBL" id="FZMP01000026">
    <property type="protein sequence ID" value="SNQ59527.1"/>
    <property type="molecule type" value="Genomic_DNA"/>
</dbReference>
<dbReference type="Pfam" id="PF07885">
    <property type="entry name" value="Ion_trans_2"/>
    <property type="match status" value="1"/>
</dbReference>
<dbReference type="OrthoDB" id="43518at2157"/>
<evidence type="ECO:0000313" key="4">
    <source>
        <dbReference type="EMBL" id="SNQ59527.1"/>
    </source>
</evidence>
<name>A0A284VK01_9EURY</name>
<feature type="transmembrane region" description="Helical" evidence="2">
    <location>
        <begin position="6"/>
        <end position="28"/>
    </location>
</feature>
<dbReference type="GO" id="GO:0005886">
    <property type="term" value="C:plasma membrane"/>
    <property type="evidence" value="ECO:0007669"/>
    <property type="project" value="UniProtKB-SubCell"/>
</dbReference>
<dbReference type="Proteomes" id="UP000218615">
    <property type="component" value="Unassembled WGS sequence"/>
</dbReference>
<keyword evidence="2" id="KW-0472">Membrane</keyword>
<feature type="domain" description="RCK N-terminal" evidence="3">
    <location>
        <begin position="115"/>
        <end position="230"/>
    </location>
</feature>